<dbReference type="VEuPathDB" id="FungiDB:MGL_1226"/>
<dbReference type="InterPro" id="IPR029071">
    <property type="entry name" value="Ubiquitin-like_domsf"/>
</dbReference>
<dbReference type="AlphaFoldDB" id="A8PWV0"/>
<dbReference type="Proteomes" id="UP000008837">
    <property type="component" value="Unassembled WGS sequence"/>
</dbReference>
<dbReference type="FunCoup" id="A8PWV0">
    <property type="interactions" value="113"/>
</dbReference>
<dbReference type="GeneID" id="5856263"/>
<name>A8PWV0_MALGO</name>
<dbReference type="InterPro" id="IPR015940">
    <property type="entry name" value="UBA"/>
</dbReference>
<dbReference type="GO" id="GO:0005634">
    <property type="term" value="C:nucleus"/>
    <property type="evidence" value="ECO:0007669"/>
    <property type="project" value="TreeGrafter"/>
</dbReference>
<dbReference type="PANTHER" id="PTHR46340:SF1">
    <property type="entry name" value="UBX DOMAIN-CONTAINING PROTEIN 1"/>
    <property type="match status" value="1"/>
</dbReference>
<dbReference type="CDD" id="cd14270">
    <property type="entry name" value="UBA"/>
    <property type="match status" value="1"/>
</dbReference>
<dbReference type="InterPro" id="IPR001012">
    <property type="entry name" value="UBX_dom"/>
</dbReference>
<gene>
    <name evidence="7" type="ORF">MGL_1226</name>
</gene>
<dbReference type="SUPFAM" id="SSF46934">
    <property type="entry name" value="UBA-like"/>
    <property type="match status" value="1"/>
</dbReference>
<comment type="subcellular location">
    <subcellularLocation>
        <location evidence="1">Cytoplasm</location>
    </subcellularLocation>
</comment>
<evidence type="ECO:0000256" key="1">
    <source>
        <dbReference type="ARBA" id="ARBA00004496"/>
    </source>
</evidence>
<dbReference type="GO" id="GO:0005737">
    <property type="term" value="C:cytoplasm"/>
    <property type="evidence" value="ECO:0007669"/>
    <property type="project" value="UniProtKB-SubCell"/>
</dbReference>
<dbReference type="Gene3D" id="1.10.8.10">
    <property type="entry name" value="DNA helicase RuvA subunit, C-terminal domain"/>
    <property type="match status" value="1"/>
</dbReference>
<dbReference type="Gene3D" id="3.10.20.90">
    <property type="entry name" value="Phosphatidylinositol 3-kinase Catalytic Subunit, Chain A, domain 1"/>
    <property type="match status" value="1"/>
</dbReference>
<dbReference type="KEGG" id="mgl:MGL_1226"/>
<accession>A8PWV0</accession>
<evidence type="ECO:0000259" key="6">
    <source>
        <dbReference type="PROSITE" id="PS50033"/>
    </source>
</evidence>
<evidence type="ECO:0000256" key="2">
    <source>
        <dbReference type="ARBA" id="ARBA00022490"/>
    </source>
</evidence>
<evidence type="ECO:0000256" key="4">
    <source>
        <dbReference type="SAM" id="MobiDB-lite"/>
    </source>
</evidence>
<keyword evidence="2" id="KW-0963">Cytoplasm</keyword>
<dbReference type="SMART" id="SM00166">
    <property type="entry name" value="UBX"/>
    <property type="match status" value="1"/>
</dbReference>
<protein>
    <recommendedName>
        <fullName evidence="9">UBX domain-containing protein</fullName>
    </recommendedName>
</protein>
<dbReference type="GO" id="GO:0032435">
    <property type="term" value="P:negative regulation of proteasomal ubiquitin-dependent protein catabolic process"/>
    <property type="evidence" value="ECO:0007669"/>
    <property type="project" value="TreeGrafter"/>
</dbReference>
<dbReference type="RefSeq" id="XP_001731958.1">
    <property type="nucleotide sequence ID" value="XM_001731906.1"/>
</dbReference>
<reference evidence="7 8" key="1">
    <citation type="journal article" date="2007" name="Proc. Natl. Acad. Sci. U.S.A.">
        <title>Dandruff-associated Malassezia genomes reveal convergent and divergent virulence traits shared with plant and human fungal pathogens.</title>
        <authorList>
            <person name="Xu J."/>
            <person name="Saunders C.W."/>
            <person name="Hu P."/>
            <person name="Grant R.A."/>
            <person name="Boekhout T."/>
            <person name="Kuramae E.E."/>
            <person name="Kronstad J.W."/>
            <person name="Deangelis Y.M."/>
            <person name="Reeder N.L."/>
            <person name="Johnstone K.R."/>
            <person name="Leland M."/>
            <person name="Fieno A.M."/>
            <person name="Begley W.M."/>
            <person name="Sun Y."/>
            <person name="Lacey M.P."/>
            <person name="Chaudhary T."/>
            <person name="Keough T."/>
            <person name="Chu L."/>
            <person name="Sears R."/>
            <person name="Yuan B."/>
            <person name="Dawson T.L.Jr."/>
        </authorList>
    </citation>
    <scope>NUCLEOTIDE SEQUENCE [LARGE SCALE GENOMIC DNA]</scope>
    <source>
        <strain evidence="8">ATCC MYA-4612 / CBS 7966</strain>
    </source>
</reference>
<dbReference type="CDD" id="cd01767">
    <property type="entry name" value="UBX"/>
    <property type="match status" value="1"/>
</dbReference>
<evidence type="ECO:0000313" key="7">
    <source>
        <dbReference type="EMBL" id="EDP44744.1"/>
    </source>
</evidence>
<dbReference type="GO" id="GO:1903094">
    <property type="term" value="P:negative regulation of protein K48-linked deubiquitination"/>
    <property type="evidence" value="ECO:0007669"/>
    <property type="project" value="TreeGrafter"/>
</dbReference>
<dbReference type="PANTHER" id="PTHR46340">
    <property type="entry name" value="UBX DOMAIN-CONTAINING PROTEIN 1"/>
    <property type="match status" value="1"/>
</dbReference>
<evidence type="ECO:0008006" key="9">
    <source>
        <dbReference type="Google" id="ProtNLM"/>
    </source>
</evidence>
<dbReference type="InterPro" id="IPR009060">
    <property type="entry name" value="UBA-like_sf"/>
</dbReference>
<evidence type="ECO:0000256" key="3">
    <source>
        <dbReference type="ARBA" id="ARBA00023054"/>
    </source>
</evidence>
<dbReference type="GO" id="GO:0036435">
    <property type="term" value="F:K48-linked polyubiquitin modification-dependent protein binding"/>
    <property type="evidence" value="ECO:0007669"/>
    <property type="project" value="TreeGrafter"/>
</dbReference>
<organism evidence="7 8">
    <name type="scientific">Malassezia globosa (strain ATCC MYA-4612 / CBS 7966)</name>
    <name type="common">Dandruff-associated fungus</name>
    <dbReference type="NCBI Taxonomy" id="425265"/>
    <lineage>
        <taxon>Eukaryota</taxon>
        <taxon>Fungi</taxon>
        <taxon>Dikarya</taxon>
        <taxon>Basidiomycota</taxon>
        <taxon>Ustilaginomycotina</taxon>
        <taxon>Malasseziomycetes</taxon>
        <taxon>Malasseziales</taxon>
        <taxon>Malasseziaceae</taxon>
        <taxon>Malassezia</taxon>
    </lineage>
</organism>
<evidence type="ECO:0000313" key="8">
    <source>
        <dbReference type="Proteomes" id="UP000008837"/>
    </source>
</evidence>
<dbReference type="EMBL" id="AAYY01000003">
    <property type="protein sequence ID" value="EDP44744.1"/>
    <property type="molecule type" value="Genomic_DNA"/>
</dbReference>
<keyword evidence="3" id="KW-0175">Coiled coil</keyword>
<dbReference type="OMA" id="AQHFPRK"/>
<dbReference type="PROSITE" id="PS50030">
    <property type="entry name" value="UBA"/>
    <property type="match status" value="1"/>
</dbReference>
<feature type="compositionally biased region" description="Basic and acidic residues" evidence="4">
    <location>
        <begin position="84"/>
        <end position="199"/>
    </location>
</feature>
<dbReference type="SUPFAM" id="SSF54236">
    <property type="entry name" value="Ubiquitin-like"/>
    <property type="match status" value="1"/>
</dbReference>
<keyword evidence="8" id="KW-1185">Reference proteome</keyword>
<dbReference type="PROSITE" id="PS00028">
    <property type="entry name" value="ZINC_FINGER_C2H2_1"/>
    <property type="match status" value="1"/>
</dbReference>
<dbReference type="InterPro" id="IPR013087">
    <property type="entry name" value="Znf_C2H2_type"/>
</dbReference>
<dbReference type="InParanoid" id="A8PWV0"/>
<dbReference type="PROSITE" id="PS50033">
    <property type="entry name" value="UBX"/>
    <property type="match status" value="1"/>
</dbReference>
<evidence type="ECO:0000259" key="5">
    <source>
        <dbReference type="PROSITE" id="PS50030"/>
    </source>
</evidence>
<proteinExistence type="predicted"/>
<dbReference type="GO" id="GO:0031397">
    <property type="term" value="P:negative regulation of protein ubiquitination"/>
    <property type="evidence" value="ECO:0007669"/>
    <property type="project" value="TreeGrafter"/>
</dbReference>
<feature type="region of interest" description="Disordered" evidence="4">
    <location>
        <begin position="84"/>
        <end position="213"/>
    </location>
</feature>
<sequence>MGFAPERVDWALHSTNGTLEAALDHLEAHQDEAIPADAMAAAPQPTSAADPHSTEAPEVNSIRCNVCEKVFRDMDLAMYHADKSGHEDFSESSEKIKPLSPEEREKRLQELRTRAAEKRAVKEAENAREQRANELIRRKAGQDAGQAREELERKERIKEAERKRRERLDDIAAKERVRQQIEEDKRRRAERAAREKELRQGIQTQATPAEGVPSLAAQLAKTSQASAGSETRLRVRAPGGTWMGTLSVEATLADVEKAVISDGKGGSGSSLTFSTTFPRKTFSQDERSQTLKALGLVPNAALEAQ</sequence>
<feature type="domain" description="UBX" evidence="6">
    <location>
        <begin position="226"/>
        <end position="304"/>
    </location>
</feature>
<dbReference type="STRING" id="425265.A8PWV0"/>
<feature type="domain" description="UBA" evidence="5">
    <location>
        <begin position="1"/>
        <end position="29"/>
    </location>
</feature>
<dbReference type="Pfam" id="PF00789">
    <property type="entry name" value="UBX"/>
    <property type="match status" value="1"/>
</dbReference>
<dbReference type="OrthoDB" id="10254930at2759"/>
<comment type="caution">
    <text evidence="7">The sequence shown here is derived from an EMBL/GenBank/DDBJ whole genome shotgun (WGS) entry which is preliminary data.</text>
</comment>